<keyword evidence="3" id="KW-1185">Reference proteome</keyword>
<keyword evidence="1" id="KW-1133">Transmembrane helix</keyword>
<organism evidence="2 3">
    <name type="scientific">Enorma phocaeensis</name>
    <dbReference type="NCBI Taxonomy" id="1871019"/>
    <lineage>
        <taxon>Bacteria</taxon>
        <taxon>Bacillati</taxon>
        <taxon>Actinomycetota</taxon>
        <taxon>Coriobacteriia</taxon>
        <taxon>Coriobacteriales</taxon>
        <taxon>Coriobacteriaceae</taxon>
        <taxon>Enorma</taxon>
    </lineage>
</organism>
<keyword evidence="1" id="KW-0812">Transmembrane</keyword>
<accession>A0ABT7V632</accession>
<comment type="caution">
    <text evidence="2">The sequence shown here is derived from an EMBL/GenBank/DDBJ whole genome shotgun (WGS) entry which is preliminary data.</text>
</comment>
<name>A0ABT7V632_9ACTN</name>
<keyword evidence="1" id="KW-0472">Membrane</keyword>
<dbReference type="EMBL" id="JAUDDZ010000001">
    <property type="protein sequence ID" value="MDM8273958.1"/>
    <property type="molecule type" value="Genomic_DNA"/>
</dbReference>
<reference evidence="3" key="1">
    <citation type="submission" date="2023-06" db="EMBL/GenBank/DDBJ databases">
        <title>Identification and characterization of horizontal gene transfer across gut microbiota members of farm animals based on homology search.</title>
        <authorList>
            <person name="Zeman M."/>
            <person name="Kubasova T."/>
            <person name="Jahodarova E."/>
            <person name="Nykrynova M."/>
            <person name="Rychlik I."/>
        </authorList>
    </citation>
    <scope>NUCLEOTIDE SEQUENCE [LARGE SCALE GENOMIC DNA]</scope>
    <source>
        <strain evidence="3">154_Feed</strain>
    </source>
</reference>
<evidence type="ECO:0000256" key="1">
    <source>
        <dbReference type="SAM" id="Phobius"/>
    </source>
</evidence>
<evidence type="ECO:0000313" key="2">
    <source>
        <dbReference type="EMBL" id="MDM8273958.1"/>
    </source>
</evidence>
<proteinExistence type="predicted"/>
<dbReference type="RefSeq" id="WP_289543665.1">
    <property type="nucleotide sequence ID" value="NZ_JAUDDZ010000001.1"/>
</dbReference>
<sequence length="98" mass="10481">MDARRALAVTLTLLSYALRILAILMCALVVVLCFSGMSARLGIVGLVTELSRAMPSVIAGYGVISSPFGGVFRLDFTIVAVCLFLLDYLCAKLAHSLR</sequence>
<evidence type="ECO:0000313" key="3">
    <source>
        <dbReference type="Proteomes" id="UP001529421"/>
    </source>
</evidence>
<dbReference type="Proteomes" id="UP001529421">
    <property type="component" value="Unassembled WGS sequence"/>
</dbReference>
<evidence type="ECO:0008006" key="4">
    <source>
        <dbReference type="Google" id="ProtNLM"/>
    </source>
</evidence>
<protein>
    <recommendedName>
        <fullName evidence="4">YggT family protein</fullName>
    </recommendedName>
</protein>
<feature type="transmembrane region" description="Helical" evidence="1">
    <location>
        <begin position="70"/>
        <end position="90"/>
    </location>
</feature>
<feature type="transmembrane region" description="Helical" evidence="1">
    <location>
        <begin position="6"/>
        <end position="34"/>
    </location>
</feature>
<gene>
    <name evidence="2" type="ORF">QUW28_00355</name>
</gene>